<sequence>MKIAIIALMQLFLAPGFCQTNTYSSKLIGADDFPVAYATINELGTQNYTTSDENGVFKLNTDNRSFTLHISSIGYVSQDIEVINGHIPEFITIQIATEQLDEIVVTALGIEREKQSLGSSVTKVDAEALTAVSFTNVVNSLAGQVAGVQVTNGSSGVGSSSRIIIRGENSLSGSNQPLFVVDGVPISNEQITSNLVNDGTLQEVDYGNGGSEISADDIASISILKGAGSAALYGARAANGVVVITTKRGRRKQGLGVSINSTLTIENLLTLPDYQNLYGGGSNGEYAFEDGIGSGINDGGISSYGPRLDQGQLIAQFDSPSTDINGNPVRAGDVIARTFPNGSFTEITPTPWESRPNNVRNFFKTGVTTQNNIAISSSGENGSSRLSYSNLRSEGILPNTDLKRDGFAVSIDQVLSDKLKARAFINYINTRSKNRPNLGYGYENVLYGFNWTGRQTNIESLRNYWQAGQEGLQHYDFNYLWLTNPYLTLFENTNSFTKNRILGNASATYNFSDKINLSVRTGLDTYDDARAFRRAVSTNSNPFGTYREDNVRFRELNTDILISYKDIINEDWDYTLSAGANRFDQRIKYQFSEASQLALPGIYTLANSRTPLKGDSQLFEKRIHSIYGTGDISYQNSVYLNLTYRNDWSSTLPQSNNSFGYYSAGLSYVASNMFELPNPISFLNVRLSAASVGNDTDPYQNAQNFLFNQNYGPNFRVTNETVLKNTNLRPERLNALEAGLDIRFFNSKVQFDVSGYQNTSVDQIISRPISNSSGFANFNVNGGKVRTRGFEALLSAEVIQNTNFNWQTSMNFSTYKSVVTELPEGVDQFVTGMANVFGGSGGANTVFYIAKENGQVGDMYGSGFIEIDGQTLYGSNGLPLQDGTLRLLGNYNPDYTMGFNNKFKYKGVELKILVDWRKGGTIVSRTKALGSTSGILKETLVGREEGIIGDGLVDVGTTDNPEYVANTTVVPASQFYNNFFDRGNEASALYSASYVKLRQVALYYIFPDNLTKLLGFQHIKFGLVGSNLLLFTENPHFDPELNALQETNIIQGVEDMSYPSTRSFGFSLKTEF</sequence>
<dbReference type="Proteomes" id="UP000199440">
    <property type="component" value="Unassembled WGS sequence"/>
</dbReference>
<dbReference type="SUPFAM" id="SSF56935">
    <property type="entry name" value="Porins"/>
    <property type="match status" value="1"/>
</dbReference>
<dbReference type="InterPro" id="IPR023996">
    <property type="entry name" value="TonB-dep_OMP_SusC/RagA"/>
</dbReference>
<dbReference type="PROSITE" id="PS52016">
    <property type="entry name" value="TONB_DEPENDENT_REC_3"/>
    <property type="match status" value="1"/>
</dbReference>
<keyword evidence="3 8" id="KW-1134">Transmembrane beta strand</keyword>
<evidence type="ECO:0000313" key="13">
    <source>
        <dbReference type="EMBL" id="SDM11052.1"/>
    </source>
</evidence>
<organism evidence="13 14">
    <name type="scientific">Kriegella aquimaris</name>
    <dbReference type="NCBI Taxonomy" id="192904"/>
    <lineage>
        <taxon>Bacteria</taxon>
        <taxon>Pseudomonadati</taxon>
        <taxon>Bacteroidota</taxon>
        <taxon>Flavobacteriia</taxon>
        <taxon>Flavobacteriales</taxon>
        <taxon>Flavobacteriaceae</taxon>
        <taxon>Kriegella</taxon>
    </lineage>
</organism>
<evidence type="ECO:0000256" key="6">
    <source>
        <dbReference type="ARBA" id="ARBA00023136"/>
    </source>
</evidence>
<evidence type="ECO:0000256" key="2">
    <source>
        <dbReference type="ARBA" id="ARBA00022448"/>
    </source>
</evidence>
<dbReference type="Pfam" id="PF07715">
    <property type="entry name" value="Plug"/>
    <property type="match status" value="1"/>
</dbReference>
<gene>
    <name evidence="13" type="ORF">SAMN04488514_10567</name>
</gene>
<keyword evidence="4 8" id="KW-0812">Transmembrane</keyword>
<dbReference type="InterPro" id="IPR023997">
    <property type="entry name" value="TonB-dep_OMP_SusC/RagA_CS"/>
</dbReference>
<feature type="domain" description="TonB-dependent receptor-like beta-barrel" evidence="11">
    <location>
        <begin position="438"/>
        <end position="826"/>
    </location>
</feature>
<dbReference type="NCBIfam" id="TIGR04056">
    <property type="entry name" value="OMP_RagA_SusC"/>
    <property type="match status" value="1"/>
</dbReference>
<dbReference type="NCBIfam" id="TIGR04057">
    <property type="entry name" value="SusC_RagA_signa"/>
    <property type="match status" value="1"/>
</dbReference>
<protein>
    <submittedName>
        <fullName evidence="13">TonB-linked outer membrane protein, SusC/RagA family</fullName>
    </submittedName>
</protein>
<dbReference type="EMBL" id="FNGV01000005">
    <property type="protein sequence ID" value="SDM11052.1"/>
    <property type="molecule type" value="Genomic_DNA"/>
</dbReference>
<keyword evidence="14" id="KW-1185">Reference proteome</keyword>
<dbReference type="RefSeq" id="WP_089889119.1">
    <property type="nucleotide sequence ID" value="NZ_FNGV01000005.1"/>
</dbReference>
<dbReference type="InterPro" id="IPR012910">
    <property type="entry name" value="Plug_dom"/>
</dbReference>
<comment type="subcellular location">
    <subcellularLocation>
        <location evidence="1 8">Cell outer membrane</location>
        <topology evidence="1 8">Multi-pass membrane protein</topology>
    </subcellularLocation>
</comment>
<evidence type="ECO:0000256" key="10">
    <source>
        <dbReference type="SAM" id="SignalP"/>
    </source>
</evidence>
<evidence type="ECO:0000256" key="4">
    <source>
        <dbReference type="ARBA" id="ARBA00022692"/>
    </source>
</evidence>
<keyword evidence="6 8" id="KW-0472">Membrane</keyword>
<dbReference type="Gene3D" id="2.40.170.20">
    <property type="entry name" value="TonB-dependent receptor, beta-barrel domain"/>
    <property type="match status" value="1"/>
</dbReference>
<dbReference type="InterPro" id="IPR039426">
    <property type="entry name" value="TonB-dep_rcpt-like"/>
</dbReference>
<dbReference type="Pfam" id="PF00593">
    <property type="entry name" value="TonB_dep_Rec_b-barrel"/>
    <property type="match status" value="1"/>
</dbReference>
<feature type="signal peptide" evidence="10">
    <location>
        <begin position="1"/>
        <end position="20"/>
    </location>
</feature>
<evidence type="ECO:0000259" key="11">
    <source>
        <dbReference type="Pfam" id="PF00593"/>
    </source>
</evidence>
<keyword evidence="5 9" id="KW-0798">TonB box</keyword>
<dbReference type="AlphaFoldDB" id="A0A1G9QJ46"/>
<dbReference type="STRING" id="192904.SAMN04488514_10567"/>
<dbReference type="InterPro" id="IPR036942">
    <property type="entry name" value="Beta-barrel_TonB_sf"/>
</dbReference>
<dbReference type="Pfam" id="PF13715">
    <property type="entry name" value="CarbopepD_reg_2"/>
    <property type="match status" value="1"/>
</dbReference>
<reference evidence="13 14" key="1">
    <citation type="submission" date="2016-10" db="EMBL/GenBank/DDBJ databases">
        <authorList>
            <person name="de Groot N.N."/>
        </authorList>
    </citation>
    <scope>NUCLEOTIDE SEQUENCE [LARGE SCALE GENOMIC DNA]</scope>
    <source>
        <strain evidence="13 14">DSM 19886</strain>
    </source>
</reference>
<name>A0A1G9QJ46_9FLAO</name>
<evidence type="ECO:0000313" key="14">
    <source>
        <dbReference type="Proteomes" id="UP000199440"/>
    </source>
</evidence>
<keyword evidence="2 8" id="KW-0813">Transport</keyword>
<evidence type="ECO:0000256" key="8">
    <source>
        <dbReference type="PROSITE-ProRule" id="PRU01360"/>
    </source>
</evidence>
<feature type="chain" id="PRO_5011552277" evidence="10">
    <location>
        <begin position="21"/>
        <end position="1072"/>
    </location>
</feature>
<dbReference type="GO" id="GO:0009279">
    <property type="term" value="C:cell outer membrane"/>
    <property type="evidence" value="ECO:0007669"/>
    <property type="project" value="UniProtKB-SubCell"/>
</dbReference>
<keyword evidence="7 8" id="KW-0998">Cell outer membrane</keyword>
<dbReference type="Gene3D" id="2.170.130.10">
    <property type="entry name" value="TonB-dependent receptor, plug domain"/>
    <property type="match status" value="1"/>
</dbReference>
<evidence type="ECO:0000256" key="3">
    <source>
        <dbReference type="ARBA" id="ARBA00022452"/>
    </source>
</evidence>
<dbReference type="InterPro" id="IPR037066">
    <property type="entry name" value="Plug_dom_sf"/>
</dbReference>
<accession>A0A1G9QJ46</accession>
<dbReference type="InterPro" id="IPR000531">
    <property type="entry name" value="Beta-barrel_TonB"/>
</dbReference>
<dbReference type="InterPro" id="IPR008969">
    <property type="entry name" value="CarboxyPept-like_regulatory"/>
</dbReference>
<comment type="similarity">
    <text evidence="8 9">Belongs to the TonB-dependent receptor family.</text>
</comment>
<feature type="domain" description="TonB-dependent receptor plug" evidence="12">
    <location>
        <begin position="114"/>
        <end position="241"/>
    </location>
</feature>
<evidence type="ECO:0000256" key="9">
    <source>
        <dbReference type="RuleBase" id="RU003357"/>
    </source>
</evidence>
<evidence type="ECO:0000256" key="5">
    <source>
        <dbReference type="ARBA" id="ARBA00023077"/>
    </source>
</evidence>
<dbReference type="SUPFAM" id="SSF49464">
    <property type="entry name" value="Carboxypeptidase regulatory domain-like"/>
    <property type="match status" value="1"/>
</dbReference>
<proteinExistence type="inferred from homology"/>
<evidence type="ECO:0000259" key="12">
    <source>
        <dbReference type="Pfam" id="PF07715"/>
    </source>
</evidence>
<evidence type="ECO:0000256" key="1">
    <source>
        <dbReference type="ARBA" id="ARBA00004571"/>
    </source>
</evidence>
<keyword evidence="10" id="KW-0732">Signal</keyword>
<dbReference type="OrthoDB" id="9768177at2"/>
<evidence type="ECO:0000256" key="7">
    <source>
        <dbReference type="ARBA" id="ARBA00023237"/>
    </source>
</evidence>